<protein>
    <recommendedName>
        <fullName evidence="3">DUF3079 domain-containing protein</fullName>
    </recommendedName>
</protein>
<dbReference type="AlphaFoldDB" id="A0A0K1QSU5"/>
<dbReference type="eggNOG" id="ENOG5032ZD6">
    <property type="taxonomic scope" value="Bacteria"/>
</dbReference>
<organism evidence="1 2">
    <name type="scientific">Pseudomonas fluorescens NCIMB 11764</name>
    <dbReference type="NCBI Taxonomy" id="1221522"/>
    <lineage>
        <taxon>Bacteria</taxon>
        <taxon>Pseudomonadati</taxon>
        <taxon>Pseudomonadota</taxon>
        <taxon>Gammaproteobacteria</taxon>
        <taxon>Pseudomonadales</taxon>
        <taxon>Pseudomonadaceae</taxon>
        <taxon>Pseudomonas</taxon>
    </lineage>
</organism>
<gene>
    <name evidence="1" type="ORF">B723_21500</name>
</gene>
<dbReference type="Pfam" id="PF11278">
    <property type="entry name" value="DUF3079"/>
    <property type="match status" value="1"/>
</dbReference>
<evidence type="ECO:0008006" key="3">
    <source>
        <dbReference type="Google" id="ProtNLM"/>
    </source>
</evidence>
<evidence type="ECO:0000313" key="2">
    <source>
        <dbReference type="Proteomes" id="UP000017175"/>
    </source>
</evidence>
<dbReference type="InterPro" id="IPR021430">
    <property type="entry name" value="DUF3079"/>
</dbReference>
<evidence type="ECO:0000313" key="1">
    <source>
        <dbReference type="EMBL" id="AKV08821.1"/>
    </source>
</evidence>
<dbReference type="RefSeq" id="WP_017338859.1">
    <property type="nucleotide sequence ID" value="NZ_CP010945.1"/>
</dbReference>
<dbReference type="OrthoDB" id="6992469at2"/>
<accession>A0A0K1QSU5</accession>
<dbReference type="EMBL" id="CP010945">
    <property type="protein sequence ID" value="AKV08821.1"/>
    <property type="molecule type" value="Genomic_DNA"/>
</dbReference>
<reference evidence="1 2" key="1">
    <citation type="journal article" date="2012" name="J. Bacteriol.">
        <title>Draft genome sequence of the cyanide-utilizing bacterium Pseudomonas fluorescens strain NCIMB 11764.</title>
        <authorList>
            <person name="Vilo C.A."/>
            <person name="Benedik M.J."/>
            <person name="Kunz D.A."/>
            <person name="Dong Q."/>
        </authorList>
    </citation>
    <scope>NUCLEOTIDE SEQUENCE [LARGE SCALE GENOMIC DNA]</scope>
    <source>
        <strain evidence="1 2">NCIMB 11764</strain>
    </source>
</reference>
<sequence>MAKNFPINPKHPERICWGCDRYCPAKSLACGNGSDRTMHPAELFGEDWHLPGDWGIEKLITTDKPTYDAADTSLISEKTPSGST</sequence>
<proteinExistence type="predicted"/>
<name>A0A0K1QSU5_PSEFL</name>
<dbReference type="Proteomes" id="UP000017175">
    <property type="component" value="Chromosome"/>
</dbReference>